<gene>
    <name evidence="10" type="ORF">PL11_000195</name>
</gene>
<protein>
    <recommendedName>
        <fullName evidence="9">Peptidase S53 domain-containing protein</fullName>
    </recommendedName>
</protein>
<dbReference type="Pfam" id="PF09286">
    <property type="entry name" value="Pro-kuma_activ"/>
    <property type="match status" value="1"/>
</dbReference>
<keyword evidence="7" id="KW-0865">Zymogen</keyword>
<dbReference type="InterPro" id="IPR036852">
    <property type="entry name" value="Peptidase_S8/S53_dom_sf"/>
</dbReference>
<dbReference type="PANTHER" id="PTHR14218">
    <property type="entry name" value="PROTEASE S8 TRIPEPTIDYL PEPTIDASE I CLN2"/>
    <property type="match status" value="1"/>
</dbReference>
<organism evidence="10 11">
    <name type="scientific">Lentilactobacillus curieae</name>
    <dbReference type="NCBI Taxonomy" id="1138822"/>
    <lineage>
        <taxon>Bacteria</taxon>
        <taxon>Bacillati</taxon>
        <taxon>Bacillota</taxon>
        <taxon>Bacilli</taxon>
        <taxon>Lactobacillales</taxon>
        <taxon>Lactobacillaceae</taxon>
        <taxon>Lentilactobacillus</taxon>
    </lineage>
</organism>
<accession>A0A1S6QFV0</accession>
<dbReference type="PANTHER" id="PTHR14218:SF15">
    <property type="entry name" value="TRIPEPTIDYL-PEPTIDASE 1"/>
    <property type="match status" value="1"/>
</dbReference>
<keyword evidence="3" id="KW-0479">Metal-binding</keyword>
<evidence type="ECO:0000256" key="8">
    <source>
        <dbReference type="SAM" id="SignalP"/>
    </source>
</evidence>
<feature type="domain" description="Peptidase S53" evidence="9">
    <location>
        <begin position="183"/>
        <end position="611"/>
    </location>
</feature>
<keyword evidence="5" id="KW-0720">Serine protease</keyword>
<dbReference type="GO" id="GO:0006508">
    <property type="term" value="P:proteolysis"/>
    <property type="evidence" value="ECO:0007669"/>
    <property type="project" value="UniProtKB-KW"/>
</dbReference>
<evidence type="ECO:0000256" key="3">
    <source>
        <dbReference type="ARBA" id="ARBA00022723"/>
    </source>
</evidence>
<dbReference type="KEGG" id="lcu:PL11_000195"/>
<keyword evidence="4" id="KW-0378">Hydrolase</keyword>
<evidence type="ECO:0000256" key="5">
    <source>
        <dbReference type="ARBA" id="ARBA00022825"/>
    </source>
</evidence>
<dbReference type="InterPro" id="IPR030400">
    <property type="entry name" value="Sedolisin_dom"/>
</dbReference>
<feature type="chain" id="PRO_5010553993" description="Peptidase S53 domain-containing protein" evidence="8">
    <location>
        <begin position="26"/>
        <end position="611"/>
    </location>
</feature>
<dbReference type="CDD" id="cd11377">
    <property type="entry name" value="Pro-peptidase_S53"/>
    <property type="match status" value="1"/>
</dbReference>
<reference evidence="10 11" key="1">
    <citation type="journal article" date="2015" name="Genome Announc.">
        <title>Genome Sequence of Lactobacillus curieae CCTCC M 2011381T, a Novel Producer of Gamma-aminobutyric Acid.</title>
        <authorList>
            <person name="Wang Y."/>
            <person name="Wang Y."/>
            <person name="Lang C."/>
            <person name="Wei D."/>
            <person name="Xu P."/>
            <person name="Xie J."/>
        </authorList>
    </citation>
    <scope>NUCLEOTIDE SEQUENCE [LARGE SCALE GENOMIC DNA]</scope>
    <source>
        <strain evidence="10 11">CCTCC M 2011381</strain>
    </source>
</reference>
<sequence>MKLKTMIAVGAGVLIGLSGAISTQAAKKTKKSPSTTFDIVLKSRNQAGLTNFVYDTVDKNSPDFQKFISPSQFADKFGQTDSTVNQFRDYFKKHKITVSAYPGNVVLRLTGTRADVAKALKPKVNKKSSTKQVTYKLPSHLKDSVTAVVGLTLKPTATKNQHNMDNSSQKVDLTTGPEKFSNEYGPGKFANAYHLNQLYDQHLNGKGQRIGIIATSANFNVSDIQEYWQKNGINADKSRINRVYVQDGAKKSKQLTEMGLLPSQVELSLDIQQAGGVAPGAIVDTYLANSVNENASSTVLYLNAFTKAISDNNDKQLSTSFAPTIEDKQSWFPGTSESLTQYNKALNLIFQQAAAQGTTIFSASGDNGPWQKPMKRQNHLITSSPYVTVVGGTTLPYTKVVNGKYVKVNKERAWGDIETASQATIKRGIFPGGGGGFSAVNETPRFQLGVPGVNTFRALDILKYSKGKFTINKSPSVIMGEGHGRNLPDISGNADAETGYATYASGKELSVVKGKLNKKAVKKWVISGGTSYTAPQMAAANAIMNSGLGQPIGFLNPRIYAMAQTVNSPMTPLDDADNNNNLYYTGQPGKIYNQATGLGTVNFNQLFTNLK</sequence>
<evidence type="ECO:0000259" key="9">
    <source>
        <dbReference type="PROSITE" id="PS51695"/>
    </source>
</evidence>
<dbReference type="eggNOG" id="COG4934">
    <property type="taxonomic scope" value="Bacteria"/>
</dbReference>
<proteinExistence type="predicted"/>
<dbReference type="SMART" id="SM00944">
    <property type="entry name" value="Pro-kuma_activ"/>
    <property type="match status" value="1"/>
</dbReference>
<dbReference type="GO" id="GO:0046872">
    <property type="term" value="F:metal ion binding"/>
    <property type="evidence" value="ECO:0007669"/>
    <property type="project" value="UniProtKB-KW"/>
</dbReference>
<evidence type="ECO:0000313" key="11">
    <source>
        <dbReference type="Proteomes" id="UP000030361"/>
    </source>
</evidence>
<evidence type="ECO:0000256" key="4">
    <source>
        <dbReference type="ARBA" id="ARBA00022801"/>
    </source>
</evidence>
<dbReference type="OrthoDB" id="2263086at2"/>
<dbReference type="SUPFAM" id="SSF52743">
    <property type="entry name" value="Subtilisin-like"/>
    <property type="match status" value="1"/>
</dbReference>
<dbReference type="GO" id="GO:0008240">
    <property type="term" value="F:tripeptidyl-peptidase activity"/>
    <property type="evidence" value="ECO:0007669"/>
    <property type="project" value="TreeGrafter"/>
</dbReference>
<dbReference type="PROSITE" id="PS51695">
    <property type="entry name" value="SEDOLISIN"/>
    <property type="match status" value="1"/>
</dbReference>
<comment type="cofactor">
    <cofactor evidence="1">
        <name>Ca(2+)</name>
        <dbReference type="ChEBI" id="CHEBI:29108"/>
    </cofactor>
</comment>
<dbReference type="Proteomes" id="UP000030361">
    <property type="component" value="Chromosome"/>
</dbReference>
<evidence type="ECO:0000256" key="1">
    <source>
        <dbReference type="ARBA" id="ARBA00001913"/>
    </source>
</evidence>
<dbReference type="CDD" id="cd04056">
    <property type="entry name" value="Peptidases_S53"/>
    <property type="match status" value="1"/>
</dbReference>
<name>A0A1S6QFV0_9LACO</name>
<dbReference type="EMBL" id="CP018906">
    <property type="protein sequence ID" value="AQW20478.1"/>
    <property type="molecule type" value="Genomic_DNA"/>
</dbReference>
<feature type="signal peptide" evidence="8">
    <location>
        <begin position="1"/>
        <end position="25"/>
    </location>
</feature>
<dbReference type="InterPro" id="IPR050819">
    <property type="entry name" value="Tripeptidyl-peptidase_I"/>
</dbReference>
<evidence type="ECO:0000256" key="2">
    <source>
        <dbReference type="ARBA" id="ARBA00022670"/>
    </source>
</evidence>
<keyword evidence="8" id="KW-0732">Signal</keyword>
<dbReference type="AlphaFoldDB" id="A0A1S6QFV0"/>
<dbReference type="InterPro" id="IPR015366">
    <property type="entry name" value="S53_propep"/>
</dbReference>
<keyword evidence="2" id="KW-0645">Protease</keyword>
<dbReference type="SUPFAM" id="SSF54897">
    <property type="entry name" value="Protease propeptides/inhibitors"/>
    <property type="match status" value="1"/>
</dbReference>
<evidence type="ECO:0000256" key="7">
    <source>
        <dbReference type="ARBA" id="ARBA00023145"/>
    </source>
</evidence>
<dbReference type="GO" id="GO:0004252">
    <property type="term" value="F:serine-type endopeptidase activity"/>
    <property type="evidence" value="ECO:0007669"/>
    <property type="project" value="InterPro"/>
</dbReference>
<dbReference type="Gene3D" id="3.40.50.200">
    <property type="entry name" value="Peptidase S8/S53 domain"/>
    <property type="match status" value="1"/>
</dbReference>
<keyword evidence="6" id="KW-0106">Calcium</keyword>
<evidence type="ECO:0000313" key="10">
    <source>
        <dbReference type="EMBL" id="AQW20478.1"/>
    </source>
</evidence>
<dbReference type="RefSeq" id="WP_035166837.1">
    <property type="nucleotide sequence ID" value="NZ_CP018906.1"/>
</dbReference>
<keyword evidence="11" id="KW-1185">Reference proteome</keyword>
<evidence type="ECO:0000256" key="6">
    <source>
        <dbReference type="ARBA" id="ARBA00022837"/>
    </source>
</evidence>